<dbReference type="PRINTS" id="PR00722">
    <property type="entry name" value="CHYMOTRYPSIN"/>
</dbReference>
<dbReference type="InterPro" id="IPR018114">
    <property type="entry name" value="TRYPSIN_HIS"/>
</dbReference>
<dbReference type="FunFam" id="2.40.10.10:FF:000068">
    <property type="entry name" value="transmembrane protease serine 2"/>
    <property type="match status" value="1"/>
</dbReference>
<comment type="similarity">
    <text evidence="2">Belongs to the peptidase S1 family. CLIP subfamily.</text>
</comment>
<dbReference type="InterPro" id="IPR001254">
    <property type="entry name" value="Trypsin_dom"/>
</dbReference>
<sequence>MLLGCAGEFDRGWARSEAGDYPFAVTLQVYNQVKKKWLTVCAGSIIDREWVLGAANCFYFGSRRTPADQYRIVAGSTRVTSTSTDDGITQVIQVADVVIHPEMKVDDKPNDELDLFIYNELALIKLSKPLKFGKTVQKVLIPFPEKSLISKGKLVDVMAWGKTGMDEPAAEHLRYYRASIQPKKRCDNAWNYKFPSEIICLMANQFKGVCNGDWGAAAARKIQHEGKEQIVQAAEIFLHPQFYRDLETEESDNDIALVRLSQPLNFTKTVIPILVPTTFDWVAQQPTFEIAGWGRTGIIQPPSEQLMMYHAQWIPPTNCPGRRPGTETCYNGVEANSGPCLGDSGAAVAVRYRGGWWQVAVHHVGERRCKFSRFPTAYGVDATAYCDFFAQTMKRQPPHKKVVGGTVTSIETYPHAVALRVIYNGSWVHICGGSIIAPEWVLTAGHCVYDVVRRQKKSPLGIFVFAGAQHMAKGIVDPSTVVIELASIHPHPQIYEPLGENDIALVRLTSPIKYTKQRQPITIPSNFDWRYVTKPLVITGWGRTGKNKPFSVDLLLYKADLVPWKNCEPNHVMPKRAICYKGPRNVGPCGGDSGDPVATQTKAGLVQLGVHGGGEFNCDYSVKRTAYGSNATAYCDCPAICISGKRNVGPCEGDSGAAVATQYHGRWLQLGVYTRGRFDCDYSVHTTAFGVDATQNCAFYEQTIGRPVCVSL</sequence>
<dbReference type="EMBL" id="CATQJA010002634">
    <property type="protein sequence ID" value="CAJ0574945.1"/>
    <property type="molecule type" value="Genomic_DNA"/>
</dbReference>
<dbReference type="InterPro" id="IPR051487">
    <property type="entry name" value="Ser/Thr_Proteases_Immune/Dev"/>
</dbReference>
<dbReference type="Proteomes" id="UP001177023">
    <property type="component" value="Unassembled WGS sequence"/>
</dbReference>
<dbReference type="PANTHER" id="PTHR24256">
    <property type="entry name" value="TRYPTASE-RELATED"/>
    <property type="match status" value="1"/>
</dbReference>
<dbReference type="CDD" id="cd00190">
    <property type="entry name" value="Tryp_SPc"/>
    <property type="match status" value="1"/>
</dbReference>
<proteinExistence type="inferred from homology"/>
<dbReference type="SMART" id="SM00020">
    <property type="entry name" value="Tryp_SPc"/>
    <property type="match status" value="2"/>
</dbReference>
<dbReference type="SUPFAM" id="SSF50494">
    <property type="entry name" value="Trypsin-like serine proteases"/>
    <property type="match status" value="4"/>
</dbReference>
<accession>A0AA36CV60</accession>
<evidence type="ECO:0000313" key="5">
    <source>
        <dbReference type="Proteomes" id="UP001177023"/>
    </source>
</evidence>
<feature type="domain" description="Peptidase S1" evidence="3">
    <location>
        <begin position="2"/>
        <end position="394"/>
    </location>
</feature>
<dbReference type="GO" id="GO:0006508">
    <property type="term" value="P:proteolysis"/>
    <property type="evidence" value="ECO:0007669"/>
    <property type="project" value="InterPro"/>
</dbReference>
<evidence type="ECO:0000256" key="1">
    <source>
        <dbReference type="ARBA" id="ARBA00023157"/>
    </source>
</evidence>
<evidence type="ECO:0000313" key="4">
    <source>
        <dbReference type="EMBL" id="CAJ0574945.1"/>
    </source>
</evidence>
<comment type="caution">
    <text evidence="4">The sequence shown here is derived from an EMBL/GenBank/DDBJ whole genome shotgun (WGS) entry which is preliminary data.</text>
</comment>
<organism evidence="4 5">
    <name type="scientific">Mesorhabditis spiculigera</name>
    <dbReference type="NCBI Taxonomy" id="96644"/>
    <lineage>
        <taxon>Eukaryota</taxon>
        <taxon>Metazoa</taxon>
        <taxon>Ecdysozoa</taxon>
        <taxon>Nematoda</taxon>
        <taxon>Chromadorea</taxon>
        <taxon>Rhabditida</taxon>
        <taxon>Rhabditina</taxon>
        <taxon>Rhabditomorpha</taxon>
        <taxon>Rhabditoidea</taxon>
        <taxon>Rhabditidae</taxon>
        <taxon>Mesorhabditinae</taxon>
        <taxon>Mesorhabditis</taxon>
    </lineage>
</organism>
<feature type="domain" description="Peptidase S1" evidence="3">
    <location>
        <begin position="402"/>
        <end position="673"/>
    </location>
</feature>
<dbReference type="InterPro" id="IPR043504">
    <property type="entry name" value="Peptidase_S1_PA_chymotrypsin"/>
</dbReference>
<dbReference type="Pfam" id="PF00089">
    <property type="entry name" value="Trypsin"/>
    <property type="match status" value="3"/>
</dbReference>
<gene>
    <name evidence="4" type="ORF">MSPICULIGERA_LOCUS13265</name>
</gene>
<evidence type="ECO:0000259" key="3">
    <source>
        <dbReference type="PROSITE" id="PS50240"/>
    </source>
</evidence>
<keyword evidence="1" id="KW-1015">Disulfide bond</keyword>
<evidence type="ECO:0000256" key="2">
    <source>
        <dbReference type="ARBA" id="ARBA00024195"/>
    </source>
</evidence>
<dbReference type="Gene3D" id="2.40.10.10">
    <property type="entry name" value="Trypsin-like serine proteases"/>
    <property type="match status" value="4"/>
</dbReference>
<dbReference type="InterPro" id="IPR001314">
    <property type="entry name" value="Peptidase_S1A"/>
</dbReference>
<dbReference type="PROSITE" id="PS00134">
    <property type="entry name" value="TRYPSIN_HIS"/>
    <property type="match status" value="1"/>
</dbReference>
<dbReference type="GO" id="GO:0004252">
    <property type="term" value="F:serine-type endopeptidase activity"/>
    <property type="evidence" value="ECO:0007669"/>
    <property type="project" value="InterPro"/>
</dbReference>
<feature type="non-terminal residue" evidence="4">
    <location>
        <position position="712"/>
    </location>
</feature>
<reference evidence="4" key="1">
    <citation type="submission" date="2023-06" db="EMBL/GenBank/DDBJ databases">
        <authorList>
            <person name="Delattre M."/>
        </authorList>
    </citation>
    <scope>NUCLEOTIDE SEQUENCE</scope>
    <source>
        <strain evidence="4">AF72</strain>
    </source>
</reference>
<protein>
    <recommendedName>
        <fullName evidence="3">Peptidase S1 domain-containing protein</fullName>
    </recommendedName>
</protein>
<name>A0AA36CV60_9BILA</name>
<dbReference type="AlphaFoldDB" id="A0AA36CV60"/>
<dbReference type="InterPro" id="IPR009003">
    <property type="entry name" value="Peptidase_S1_PA"/>
</dbReference>
<keyword evidence="5" id="KW-1185">Reference proteome</keyword>
<dbReference type="PROSITE" id="PS50240">
    <property type="entry name" value="TRYPSIN_DOM"/>
    <property type="match status" value="2"/>
</dbReference>